<evidence type="ECO:0000256" key="4">
    <source>
        <dbReference type="ARBA" id="ARBA00023125"/>
    </source>
</evidence>
<evidence type="ECO:0000256" key="3">
    <source>
        <dbReference type="ARBA" id="ARBA00023015"/>
    </source>
</evidence>
<gene>
    <name evidence="9" type="ORF">BRAPAZ1V2_A01P06500.2</name>
</gene>
<dbReference type="FunFam" id="2.40.330.10:FF:000009">
    <property type="entry name" value="Transcriptional factor B3 family protein"/>
    <property type="match status" value="1"/>
</dbReference>
<evidence type="ECO:0000313" key="10">
    <source>
        <dbReference type="Proteomes" id="UP000694005"/>
    </source>
</evidence>
<evidence type="ECO:0000256" key="7">
    <source>
        <dbReference type="SAM" id="MobiDB-lite"/>
    </source>
</evidence>
<dbReference type="CDD" id="cd10017">
    <property type="entry name" value="B3_DNA"/>
    <property type="match status" value="3"/>
</dbReference>
<feature type="domain" description="TF-B3" evidence="8">
    <location>
        <begin position="277"/>
        <end position="374"/>
    </location>
</feature>
<dbReference type="PROSITE" id="PS50863">
    <property type="entry name" value="B3"/>
    <property type="match status" value="3"/>
</dbReference>
<dbReference type="Pfam" id="PF02362">
    <property type="entry name" value="B3"/>
    <property type="match status" value="3"/>
</dbReference>
<evidence type="ECO:0000256" key="1">
    <source>
        <dbReference type="ARBA" id="ARBA00004123"/>
    </source>
</evidence>
<keyword evidence="3" id="KW-0805">Transcription regulation</keyword>
<dbReference type="AlphaFoldDB" id="A0A8D9GT50"/>
<dbReference type="PANTHER" id="PTHR31674">
    <property type="entry name" value="B3 DOMAIN-CONTAINING PROTEIN REM-LIKE 3-RELATED"/>
    <property type="match status" value="1"/>
</dbReference>
<evidence type="ECO:0000313" key="9">
    <source>
        <dbReference type="EMBL" id="CAG7886574.1"/>
    </source>
</evidence>
<reference evidence="9 10" key="1">
    <citation type="submission" date="2021-07" db="EMBL/GenBank/DDBJ databases">
        <authorList>
            <consortium name="Genoscope - CEA"/>
            <person name="William W."/>
        </authorList>
    </citation>
    <scope>NUCLEOTIDE SEQUENCE [LARGE SCALE GENOMIC DNA]</scope>
</reference>
<dbReference type="EMBL" id="LS974617">
    <property type="protein sequence ID" value="CAG7886574.1"/>
    <property type="molecule type" value="Genomic_DNA"/>
</dbReference>
<dbReference type="InterPro" id="IPR015300">
    <property type="entry name" value="DNA-bd_pseudobarrel_sf"/>
</dbReference>
<dbReference type="Gene3D" id="2.40.330.10">
    <property type="entry name" value="DNA-binding pseudobarrel domain"/>
    <property type="match status" value="3"/>
</dbReference>
<dbReference type="GO" id="GO:0005634">
    <property type="term" value="C:nucleus"/>
    <property type="evidence" value="ECO:0007669"/>
    <property type="project" value="UniProtKB-SubCell"/>
</dbReference>
<keyword evidence="2" id="KW-0677">Repeat</keyword>
<keyword evidence="5" id="KW-0804">Transcription</keyword>
<name>A0A8D9GT50_BRACM</name>
<comment type="subcellular location">
    <subcellularLocation>
        <location evidence="1">Nucleus</location>
    </subcellularLocation>
</comment>
<keyword evidence="4" id="KW-0238">DNA-binding</keyword>
<dbReference type="PANTHER" id="PTHR31674:SF62">
    <property type="entry name" value="B3 DOMAIN-CONTAINING PROTEIN REM14-RELATED"/>
    <property type="match status" value="1"/>
</dbReference>
<feature type="region of interest" description="Disordered" evidence="7">
    <location>
        <begin position="380"/>
        <end position="413"/>
    </location>
</feature>
<feature type="compositionally biased region" description="Basic residues" evidence="7">
    <location>
        <begin position="382"/>
        <end position="394"/>
    </location>
</feature>
<evidence type="ECO:0000259" key="8">
    <source>
        <dbReference type="PROSITE" id="PS50863"/>
    </source>
</evidence>
<feature type="domain" description="TF-B3" evidence="8">
    <location>
        <begin position="11"/>
        <end position="103"/>
    </location>
</feature>
<dbReference type="SUPFAM" id="SSF101936">
    <property type="entry name" value="DNA-binding pseudobarrel domain"/>
    <property type="match status" value="3"/>
</dbReference>
<sequence length="413" mass="46800">MEKASLLTPANPHFFQPLLTGFQSHLNIPVTFFSKHIEGKHEGRTVKLRSDSSDRTWIVKIEGHRLTQGWKEFAKAHDLRVGDVVIFRHEGDMLFHVTAFGTCCCELQYALSGIQVKDEEESDVIGIMESLFNDAFTFTENYYNYFRESSPNLTCFSQTVTDSNLFKGAVGVPLDFARQNGLNKGRRVIVLRNQEGKSWESEVKCTSSGQVFICRNWRSFCTASELVVGDSLQFKLLQNTDTPVFQLCSLSKVKPKKETLSESEEDNVVDKTETPRFVKITTTASSLEIGKQHLPVHFTRGNKLNKPGKIVLVDKDKVEWSMKLNQDSRSGTMYIMGGTAWKSFCAANGVVVGESLTLELIRRGMILLLKFCSKMEQPPFKTKARERKRARVQRLTRESRSKDDVSSQEGIVK</sequence>
<dbReference type="Gramene" id="A01p06500.2_BraZ1">
    <property type="protein sequence ID" value="A01p06500.2_BraZ1.CDS"/>
    <property type="gene ID" value="A01g06500.2_BraZ1"/>
</dbReference>
<feature type="domain" description="TF-B3" evidence="8">
    <location>
        <begin position="155"/>
        <end position="251"/>
    </location>
</feature>
<dbReference type="GO" id="GO:0003677">
    <property type="term" value="F:DNA binding"/>
    <property type="evidence" value="ECO:0007669"/>
    <property type="project" value="UniProtKB-KW"/>
</dbReference>
<protein>
    <recommendedName>
        <fullName evidence="8">TF-B3 domain-containing protein</fullName>
    </recommendedName>
</protein>
<accession>A0A8D9GT50</accession>
<evidence type="ECO:0000256" key="6">
    <source>
        <dbReference type="ARBA" id="ARBA00023242"/>
    </source>
</evidence>
<evidence type="ECO:0000256" key="5">
    <source>
        <dbReference type="ARBA" id="ARBA00023163"/>
    </source>
</evidence>
<keyword evidence="6" id="KW-0539">Nucleus</keyword>
<proteinExistence type="predicted"/>
<dbReference type="Proteomes" id="UP000694005">
    <property type="component" value="Chromosome A01"/>
</dbReference>
<organism evidence="9 10">
    <name type="scientific">Brassica campestris</name>
    <name type="common">Field mustard</name>
    <dbReference type="NCBI Taxonomy" id="3711"/>
    <lineage>
        <taxon>Eukaryota</taxon>
        <taxon>Viridiplantae</taxon>
        <taxon>Streptophyta</taxon>
        <taxon>Embryophyta</taxon>
        <taxon>Tracheophyta</taxon>
        <taxon>Spermatophyta</taxon>
        <taxon>Magnoliopsida</taxon>
        <taxon>eudicotyledons</taxon>
        <taxon>Gunneridae</taxon>
        <taxon>Pentapetalae</taxon>
        <taxon>rosids</taxon>
        <taxon>malvids</taxon>
        <taxon>Brassicales</taxon>
        <taxon>Brassicaceae</taxon>
        <taxon>Brassiceae</taxon>
        <taxon>Brassica</taxon>
    </lineage>
</organism>
<dbReference type="InterPro" id="IPR039218">
    <property type="entry name" value="REM_fam"/>
</dbReference>
<dbReference type="SMART" id="SM01019">
    <property type="entry name" value="B3"/>
    <property type="match status" value="3"/>
</dbReference>
<dbReference type="InterPro" id="IPR003340">
    <property type="entry name" value="B3_DNA-bd"/>
</dbReference>
<evidence type="ECO:0000256" key="2">
    <source>
        <dbReference type="ARBA" id="ARBA00022737"/>
    </source>
</evidence>
<feature type="compositionally biased region" description="Basic and acidic residues" evidence="7">
    <location>
        <begin position="395"/>
        <end position="405"/>
    </location>
</feature>